<dbReference type="RefSeq" id="WP_072865227.1">
    <property type="nucleotide sequence ID" value="NZ_FQUX01000011.1"/>
</dbReference>
<evidence type="ECO:0000256" key="2">
    <source>
        <dbReference type="RuleBase" id="RU362039"/>
    </source>
</evidence>
<dbReference type="Proteomes" id="UP000184406">
    <property type="component" value="Unassembled WGS sequence"/>
</dbReference>
<dbReference type="GO" id="GO:0016787">
    <property type="term" value="F:hydrolase activity"/>
    <property type="evidence" value="ECO:0007669"/>
    <property type="project" value="UniProtKB-UniRule"/>
</dbReference>
<evidence type="ECO:0000259" key="3">
    <source>
        <dbReference type="Pfam" id="PF12850"/>
    </source>
</evidence>
<dbReference type="NCBIfam" id="TIGR00040">
    <property type="entry name" value="yfcE"/>
    <property type="match status" value="1"/>
</dbReference>
<dbReference type="EMBL" id="FQUX01000011">
    <property type="protein sequence ID" value="SHG03728.1"/>
    <property type="molecule type" value="Genomic_DNA"/>
</dbReference>
<gene>
    <name evidence="4" type="ORF">SAMN03080594_11186</name>
</gene>
<comment type="cofactor">
    <cofactor evidence="2">
        <name>a divalent metal cation</name>
        <dbReference type="ChEBI" id="CHEBI:60240"/>
    </cofactor>
</comment>
<dbReference type="SUPFAM" id="SSF56300">
    <property type="entry name" value="Metallo-dependent phosphatases"/>
    <property type="match status" value="1"/>
</dbReference>
<dbReference type="InterPro" id="IPR053193">
    <property type="entry name" value="MetalloPDE_YfcE-like"/>
</dbReference>
<proteinExistence type="inferred from homology"/>
<dbReference type="PANTHER" id="PTHR43165">
    <property type="entry name" value="METALLOPHOSPHOESTERASE"/>
    <property type="match status" value="1"/>
</dbReference>
<dbReference type="InterPro" id="IPR024654">
    <property type="entry name" value="Calcineurin-like_PHP_lpxH"/>
</dbReference>
<dbReference type="Pfam" id="PF12850">
    <property type="entry name" value="Metallophos_2"/>
    <property type="match status" value="1"/>
</dbReference>
<comment type="similarity">
    <text evidence="1 2">Belongs to the metallophosphoesterase superfamily. YfcE family.</text>
</comment>
<organism evidence="4 5">
    <name type="scientific">Arenibacter palladensis</name>
    <dbReference type="NCBI Taxonomy" id="237373"/>
    <lineage>
        <taxon>Bacteria</taxon>
        <taxon>Pseudomonadati</taxon>
        <taxon>Bacteroidota</taxon>
        <taxon>Flavobacteriia</taxon>
        <taxon>Flavobacteriales</taxon>
        <taxon>Flavobacteriaceae</taxon>
        <taxon>Arenibacter</taxon>
    </lineage>
</organism>
<name>A0A1M5GJ42_9FLAO</name>
<evidence type="ECO:0000313" key="5">
    <source>
        <dbReference type="Proteomes" id="UP000184406"/>
    </source>
</evidence>
<evidence type="ECO:0000313" key="4">
    <source>
        <dbReference type="EMBL" id="SHG03728.1"/>
    </source>
</evidence>
<accession>A0A1M5GJ42</accession>
<keyword evidence="2" id="KW-0479">Metal-binding</keyword>
<dbReference type="OrthoDB" id="9813918at2"/>
<evidence type="ECO:0000256" key="1">
    <source>
        <dbReference type="ARBA" id="ARBA00008950"/>
    </source>
</evidence>
<feature type="domain" description="Calcineurin-like phosphoesterase" evidence="3">
    <location>
        <begin position="1"/>
        <end position="161"/>
    </location>
</feature>
<dbReference type="AlphaFoldDB" id="A0A1M5GJ42"/>
<dbReference type="InterPro" id="IPR000979">
    <property type="entry name" value="Phosphodiesterase_MJ0936/Vps29"/>
</dbReference>
<dbReference type="EC" id="3.1.4.-" evidence="2"/>
<dbReference type="Gene3D" id="3.60.21.10">
    <property type="match status" value="1"/>
</dbReference>
<sequence length="170" mass="18589">MKITVISDIHDNIWNLQKALSMPELQATEAMLFCGDLCSPFVIHLLGSAYSNPIHMVLGNNDGDVAAIIGNSKKYPNIHIHGEYFRGDLGGRSLAMNHYPEKARAIAENGGFEIVCYGHNHTVVNDEMVGDTLLINPGAVMGYHGGKLMDVPATYLVLDTDLLKAKVRQI</sequence>
<dbReference type="PANTHER" id="PTHR43165:SF1">
    <property type="entry name" value="PHOSPHODIESTERASE MJ0936"/>
    <property type="match status" value="1"/>
</dbReference>
<dbReference type="GO" id="GO:0046872">
    <property type="term" value="F:metal ion binding"/>
    <property type="evidence" value="ECO:0007669"/>
    <property type="project" value="UniProtKB-KW"/>
</dbReference>
<keyword evidence="5" id="KW-1185">Reference proteome</keyword>
<dbReference type="InterPro" id="IPR029052">
    <property type="entry name" value="Metallo-depent_PP-like"/>
</dbReference>
<reference evidence="5" key="1">
    <citation type="submission" date="2016-11" db="EMBL/GenBank/DDBJ databases">
        <authorList>
            <person name="Varghese N."/>
            <person name="Submissions S."/>
        </authorList>
    </citation>
    <scope>NUCLEOTIDE SEQUENCE [LARGE SCALE GENOMIC DNA]</scope>
    <source>
        <strain evidence="5">DSM 17539</strain>
    </source>
</reference>
<protein>
    <recommendedName>
        <fullName evidence="2">Phosphoesterase</fullName>
        <ecNumber evidence="2">3.1.4.-</ecNumber>
    </recommendedName>
</protein>